<keyword evidence="3" id="KW-0805">Transcription regulation</keyword>
<feature type="domain" description="C2H2-type" evidence="10">
    <location>
        <begin position="11"/>
        <end position="38"/>
    </location>
</feature>
<dbReference type="Pfam" id="PF00172">
    <property type="entry name" value="Zn_clus"/>
    <property type="match status" value="1"/>
</dbReference>
<dbReference type="AlphaFoldDB" id="A0A1V6NKZ7"/>
<dbReference type="Pfam" id="PF04082">
    <property type="entry name" value="Fungal_trans"/>
    <property type="match status" value="1"/>
</dbReference>
<dbReference type="SUPFAM" id="SSF57701">
    <property type="entry name" value="Zn2/Cys6 DNA-binding domain"/>
    <property type="match status" value="1"/>
</dbReference>
<gene>
    <name evidence="11" type="ORF">PENPOL_c006G10557</name>
</gene>
<dbReference type="SUPFAM" id="SSF57667">
    <property type="entry name" value="beta-beta-alpha zinc fingers"/>
    <property type="match status" value="1"/>
</dbReference>
<dbReference type="PROSITE" id="PS50157">
    <property type="entry name" value="ZINC_FINGER_C2H2_2"/>
    <property type="match status" value="1"/>
</dbReference>
<sequence length="738" mass="82916">MQSASPQQLLFRCEHCGITFQRREHLNRHVRCHLQLRPFPCHHCGKSFSRQCDGQNIYLRDTLKRHTVVHGQQHNALSKRGLKACSECTRSKQRCNGTVPCDRCNHRGLACHIVKPSTESSKGNTGGPPNEYPERSQIEDGAVSGHLHSPHQDPRTAIVGGNYPPNQYEFPSIPEDFAFPFVSAFDILPTNTSDMMPHFNRTALSLEDHMEFYLEDPIASTPGQMKHGGTMSTPERLLEEPISQGISSTPIGIQRPQAELSFPGFPQFSLDDTDLLISDDYCHVPEVSEHDYDALSRLYHKSVPAFSSETNGNFPPREIMNVFVQLYFEYFHPGFHLLHQGTFHHQQRPSCLLLAVAAIGAQYSRVSSRGQCSLALLEILRRALLDNKADPYAETDTEYLYWNLFDLVPLISLSELHACLPCDDELWQSPNVAEQLNLMQTDTLPPHLPSVLDVLGAQTTSKEPTWTLGSSASLFTMISACAKDRSFFQLMKAATTDVSANESDAGIAAMCAAQSHRTKMLAGQALSNVAEKLHKYRLGPDETSSSLGVFSAMKKIYSVSRILEHVPYRLLYTSAGWMASKKDTEASLEDLKERLRSNPEMSRRTLIYAAQLFRRVRNQRWLEACDPLYVLFATLYIWYFGRIFESSTEPDSAMGPALKIDDESLDETVWVQWVESGDMRRLHIAGIGFLDGKHNGHRVLKEATRILSNGQGWQRFSLAIAASLQRILSGLVPSFEDA</sequence>
<evidence type="ECO:0008006" key="13">
    <source>
        <dbReference type="Google" id="ProtNLM"/>
    </source>
</evidence>
<keyword evidence="12" id="KW-1185">Reference proteome</keyword>
<evidence type="ECO:0000256" key="2">
    <source>
        <dbReference type="ARBA" id="ARBA00022833"/>
    </source>
</evidence>
<dbReference type="PANTHER" id="PTHR47660">
    <property type="entry name" value="TRANSCRIPTION FACTOR WITH C2H2 AND ZN(2)-CYS(6) DNA BINDING DOMAIN (EUROFUNG)-RELATED-RELATED"/>
    <property type="match status" value="1"/>
</dbReference>
<feature type="domain" description="Zn(2)-C6 fungal-type" evidence="9">
    <location>
        <begin position="84"/>
        <end position="113"/>
    </location>
</feature>
<dbReference type="EMBL" id="MDYM01000006">
    <property type="protein sequence ID" value="OQD65418.1"/>
    <property type="molecule type" value="Genomic_DNA"/>
</dbReference>
<dbReference type="GO" id="GO:0008270">
    <property type="term" value="F:zinc ion binding"/>
    <property type="evidence" value="ECO:0007669"/>
    <property type="project" value="UniProtKB-KW"/>
</dbReference>
<reference evidence="12" key="1">
    <citation type="journal article" date="2017" name="Nat. Microbiol.">
        <title>Global analysis of biosynthetic gene clusters reveals vast potential of secondary metabolite production in Penicillium species.</title>
        <authorList>
            <person name="Nielsen J.C."/>
            <person name="Grijseels S."/>
            <person name="Prigent S."/>
            <person name="Ji B."/>
            <person name="Dainat J."/>
            <person name="Nielsen K.F."/>
            <person name="Frisvad J.C."/>
            <person name="Workman M."/>
            <person name="Nielsen J."/>
        </authorList>
    </citation>
    <scope>NUCLEOTIDE SEQUENCE [LARGE SCALE GENOMIC DNA]</scope>
    <source>
        <strain evidence="12">IBT 4502</strain>
    </source>
</reference>
<dbReference type="PROSITE" id="PS00028">
    <property type="entry name" value="ZINC_FINGER_C2H2_1"/>
    <property type="match status" value="1"/>
</dbReference>
<dbReference type="InterPro" id="IPR007219">
    <property type="entry name" value="XnlR_reg_dom"/>
</dbReference>
<accession>A0A1V6NKZ7</accession>
<dbReference type="CDD" id="cd00067">
    <property type="entry name" value="GAL4"/>
    <property type="match status" value="1"/>
</dbReference>
<protein>
    <recommendedName>
        <fullName evidence="13">C2H2-type domain-containing protein</fullName>
    </recommendedName>
</protein>
<dbReference type="PROSITE" id="PS50048">
    <property type="entry name" value="ZN2_CY6_FUNGAL_2"/>
    <property type="match status" value="1"/>
</dbReference>
<dbReference type="GO" id="GO:0000981">
    <property type="term" value="F:DNA-binding transcription factor activity, RNA polymerase II-specific"/>
    <property type="evidence" value="ECO:0007669"/>
    <property type="project" value="InterPro"/>
</dbReference>
<keyword evidence="4" id="KW-0238">DNA-binding</keyword>
<dbReference type="InterPro" id="IPR013087">
    <property type="entry name" value="Znf_C2H2_type"/>
</dbReference>
<comment type="caution">
    <text evidence="11">The sequence shown here is derived from an EMBL/GenBank/DDBJ whole genome shotgun (WGS) entry which is preliminary data.</text>
</comment>
<organism evidence="11 12">
    <name type="scientific">Penicillium polonicum</name>
    <dbReference type="NCBI Taxonomy" id="60169"/>
    <lineage>
        <taxon>Eukaryota</taxon>
        <taxon>Fungi</taxon>
        <taxon>Dikarya</taxon>
        <taxon>Ascomycota</taxon>
        <taxon>Pezizomycotina</taxon>
        <taxon>Eurotiomycetes</taxon>
        <taxon>Eurotiomycetidae</taxon>
        <taxon>Eurotiales</taxon>
        <taxon>Aspergillaceae</taxon>
        <taxon>Penicillium</taxon>
    </lineage>
</organism>
<dbReference type="CDD" id="cd12148">
    <property type="entry name" value="fungal_TF_MHR"/>
    <property type="match status" value="1"/>
</dbReference>
<keyword evidence="7" id="KW-0863">Zinc-finger</keyword>
<keyword evidence="1" id="KW-0479">Metal-binding</keyword>
<dbReference type="SMART" id="SM00066">
    <property type="entry name" value="GAL4"/>
    <property type="match status" value="1"/>
</dbReference>
<dbReference type="STRING" id="60169.A0A1V6NKZ7"/>
<dbReference type="GO" id="GO:0006351">
    <property type="term" value="P:DNA-templated transcription"/>
    <property type="evidence" value="ECO:0007669"/>
    <property type="project" value="InterPro"/>
</dbReference>
<dbReference type="OrthoDB" id="1405595at2759"/>
<proteinExistence type="predicted"/>
<dbReference type="InterPro" id="IPR001138">
    <property type="entry name" value="Zn2Cys6_DnaBD"/>
</dbReference>
<evidence type="ECO:0000256" key="8">
    <source>
        <dbReference type="SAM" id="MobiDB-lite"/>
    </source>
</evidence>
<evidence type="ECO:0000256" key="6">
    <source>
        <dbReference type="ARBA" id="ARBA00023242"/>
    </source>
</evidence>
<evidence type="ECO:0000313" key="11">
    <source>
        <dbReference type="EMBL" id="OQD65418.1"/>
    </source>
</evidence>
<dbReference type="Gene3D" id="4.10.240.10">
    <property type="entry name" value="Zn(2)-C6 fungal-type DNA-binding domain"/>
    <property type="match status" value="1"/>
</dbReference>
<evidence type="ECO:0000256" key="3">
    <source>
        <dbReference type="ARBA" id="ARBA00023015"/>
    </source>
</evidence>
<dbReference type="Gene3D" id="3.30.160.60">
    <property type="entry name" value="Classic Zinc Finger"/>
    <property type="match status" value="2"/>
</dbReference>
<evidence type="ECO:0000259" key="10">
    <source>
        <dbReference type="PROSITE" id="PS50157"/>
    </source>
</evidence>
<feature type="region of interest" description="Disordered" evidence="8">
    <location>
        <begin position="116"/>
        <end position="163"/>
    </location>
</feature>
<evidence type="ECO:0000256" key="7">
    <source>
        <dbReference type="PROSITE-ProRule" id="PRU00042"/>
    </source>
</evidence>
<dbReference type="Proteomes" id="UP000191408">
    <property type="component" value="Unassembled WGS sequence"/>
</dbReference>
<dbReference type="InterPro" id="IPR036236">
    <property type="entry name" value="Znf_C2H2_sf"/>
</dbReference>
<dbReference type="PANTHER" id="PTHR47660:SF2">
    <property type="entry name" value="TRANSCRIPTION FACTOR WITH C2H2 AND ZN(2)-CYS(6) DNA BINDING DOMAIN (EUROFUNG)"/>
    <property type="match status" value="1"/>
</dbReference>
<evidence type="ECO:0000256" key="1">
    <source>
        <dbReference type="ARBA" id="ARBA00022723"/>
    </source>
</evidence>
<dbReference type="PROSITE" id="PS00463">
    <property type="entry name" value="ZN2_CY6_FUNGAL_1"/>
    <property type="match status" value="1"/>
</dbReference>
<dbReference type="InterPro" id="IPR036864">
    <property type="entry name" value="Zn2-C6_fun-type_DNA-bd_sf"/>
</dbReference>
<name>A0A1V6NKZ7_PENPO</name>
<dbReference type="GO" id="GO:0003677">
    <property type="term" value="F:DNA binding"/>
    <property type="evidence" value="ECO:0007669"/>
    <property type="project" value="UniProtKB-KW"/>
</dbReference>
<evidence type="ECO:0000313" key="12">
    <source>
        <dbReference type="Proteomes" id="UP000191408"/>
    </source>
</evidence>
<keyword evidence="5" id="KW-0804">Transcription</keyword>
<dbReference type="SMART" id="SM00355">
    <property type="entry name" value="ZnF_C2H2"/>
    <property type="match status" value="2"/>
</dbReference>
<evidence type="ECO:0000256" key="5">
    <source>
        <dbReference type="ARBA" id="ARBA00023163"/>
    </source>
</evidence>
<keyword evidence="2" id="KW-0862">Zinc</keyword>
<keyword evidence="6" id="KW-0539">Nucleus</keyword>
<evidence type="ECO:0000259" key="9">
    <source>
        <dbReference type="PROSITE" id="PS50048"/>
    </source>
</evidence>
<evidence type="ECO:0000256" key="4">
    <source>
        <dbReference type="ARBA" id="ARBA00023125"/>
    </source>
</evidence>